<accession>A0A1Y1U872</accession>
<feature type="compositionally biased region" description="Low complexity" evidence="1">
    <location>
        <begin position="38"/>
        <end position="47"/>
    </location>
</feature>
<dbReference type="GeneID" id="33561006"/>
<feature type="region of interest" description="Disordered" evidence="1">
    <location>
        <begin position="1"/>
        <end position="56"/>
    </location>
</feature>
<proteinExistence type="predicted"/>
<dbReference type="AlphaFoldDB" id="A0A1Y1U872"/>
<evidence type="ECO:0000256" key="1">
    <source>
        <dbReference type="SAM" id="MobiDB-lite"/>
    </source>
</evidence>
<dbReference type="OrthoDB" id="2596439at2759"/>
<dbReference type="Proteomes" id="UP000193218">
    <property type="component" value="Unassembled WGS sequence"/>
</dbReference>
<dbReference type="RefSeq" id="XP_021868508.1">
    <property type="nucleotide sequence ID" value="XM_022019197.1"/>
</dbReference>
<reference evidence="2 3" key="1">
    <citation type="submission" date="2017-03" db="EMBL/GenBank/DDBJ databases">
        <title>Widespread Adenine N6-methylation of Active Genes in Fungi.</title>
        <authorList>
            <consortium name="DOE Joint Genome Institute"/>
            <person name="Mondo S.J."/>
            <person name="Dannebaum R.O."/>
            <person name="Kuo R.C."/>
            <person name="Louie K.B."/>
            <person name="Bewick A.J."/>
            <person name="Labutti K."/>
            <person name="Haridas S."/>
            <person name="Kuo A."/>
            <person name="Salamov A."/>
            <person name="Ahrendt S.R."/>
            <person name="Lau R."/>
            <person name="Bowen B.P."/>
            <person name="Lipzen A."/>
            <person name="Sullivan W."/>
            <person name="Andreopoulos W.B."/>
            <person name="Clum A."/>
            <person name="Lindquist E."/>
            <person name="Daum C."/>
            <person name="Northen T.R."/>
            <person name="Ramamoorthy G."/>
            <person name="Schmitz R.J."/>
            <person name="Gryganskyi A."/>
            <person name="Culley D."/>
            <person name="Magnuson J."/>
            <person name="James T.Y."/>
            <person name="O'Malley M.A."/>
            <person name="Stajich J.E."/>
            <person name="Spatafora J.W."/>
            <person name="Visel A."/>
            <person name="Grigoriev I.V."/>
        </authorList>
    </citation>
    <scope>NUCLEOTIDE SEQUENCE [LARGE SCALE GENOMIC DNA]</scope>
    <source>
        <strain evidence="2 3">NRRL Y-17943</strain>
    </source>
</reference>
<evidence type="ECO:0000313" key="3">
    <source>
        <dbReference type="Proteomes" id="UP000193218"/>
    </source>
</evidence>
<gene>
    <name evidence="2" type="ORF">BD324DRAFT_683656</name>
</gene>
<organism evidence="2 3">
    <name type="scientific">Kockovaella imperatae</name>
    <dbReference type="NCBI Taxonomy" id="4999"/>
    <lineage>
        <taxon>Eukaryota</taxon>
        <taxon>Fungi</taxon>
        <taxon>Dikarya</taxon>
        <taxon>Basidiomycota</taxon>
        <taxon>Agaricomycotina</taxon>
        <taxon>Tremellomycetes</taxon>
        <taxon>Tremellales</taxon>
        <taxon>Cuniculitremaceae</taxon>
        <taxon>Kockovaella</taxon>
    </lineage>
</organism>
<dbReference type="InParanoid" id="A0A1Y1U872"/>
<sequence>MALKRSPSPSYTPDSKDIFPSDDQPSSTPSPKKARSTSGSPKKSASNGAGGGNSSWNAEKSALFAEAIIAAGIEHVDREALANTLSPAVNTRTECRLQFPILGITKKQVGDQLAPNRSNIRKRLMEWAKSFGGSSSKP</sequence>
<name>A0A1Y1U872_9TREE</name>
<feature type="compositionally biased region" description="Low complexity" evidence="1">
    <location>
        <begin position="21"/>
        <end position="31"/>
    </location>
</feature>
<keyword evidence="3" id="KW-1185">Reference proteome</keyword>
<dbReference type="EMBL" id="NBSH01000015">
    <property type="protein sequence ID" value="ORX34230.1"/>
    <property type="molecule type" value="Genomic_DNA"/>
</dbReference>
<comment type="caution">
    <text evidence="2">The sequence shown here is derived from an EMBL/GenBank/DDBJ whole genome shotgun (WGS) entry which is preliminary data.</text>
</comment>
<evidence type="ECO:0000313" key="2">
    <source>
        <dbReference type="EMBL" id="ORX34230.1"/>
    </source>
</evidence>
<protein>
    <submittedName>
        <fullName evidence="2">Uncharacterized protein</fullName>
    </submittedName>
</protein>